<dbReference type="AlphaFoldDB" id="A0A2T3BB84"/>
<proteinExistence type="predicted"/>
<dbReference type="Proteomes" id="UP000241818">
    <property type="component" value="Unassembled WGS sequence"/>
</dbReference>
<dbReference type="RefSeq" id="XP_024724192.1">
    <property type="nucleotide sequence ID" value="XM_024863441.1"/>
</dbReference>
<dbReference type="EMBL" id="KZ679007">
    <property type="protein sequence ID" value="PSS25593.1"/>
    <property type="molecule type" value="Genomic_DNA"/>
</dbReference>
<name>A0A2T3BB84_AMORE</name>
<dbReference type="InParanoid" id="A0A2T3BB84"/>
<gene>
    <name evidence="1" type="ORF">M430DRAFT_16306</name>
</gene>
<keyword evidence="2" id="KW-1185">Reference proteome</keyword>
<sequence length="165" mass="19143">MARGNNDEIIRIVVNSVTDLVLARNSRVNWICRRRGRIAGLPDTGDEAKRRSRPKTLSRRTMHEAPCFEPSRTRDTLQPECEEANTGWQWEDLRQWNSEASTREGGVDLQGQAKLLPQIRRVERAKLLVALRPDNWTVLQDGGVVEFAEGWKWEKRRLMKALQRI</sequence>
<organism evidence="1 2">
    <name type="scientific">Amorphotheca resinae ATCC 22711</name>
    <dbReference type="NCBI Taxonomy" id="857342"/>
    <lineage>
        <taxon>Eukaryota</taxon>
        <taxon>Fungi</taxon>
        <taxon>Dikarya</taxon>
        <taxon>Ascomycota</taxon>
        <taxon>Pezizomycotina</taxon>
        <taxon>Leotiomycetes</taxon>
        <taxon>Helotiales</taxon>
        <taxon>Amorphothecaceae</taxon>
        <taxon>Amorphotheca</taxon>
    </lineage>
</organism>
<evidence type="ECO:0000313" key="1">
    <source>
        <dbReference type="EMBL" id="PSS25593.1"/>
    </source>
</evidence>
<evidence type="ECO:0000313" key="2">
    <source>
        <dbReference type="Proteomes" id="UP000241818"/>
    </source>
</evidence>
<reference evidence="1 2" key="1">
    <citation type="journal article" date="2018" name="New Phytol.">
        <title>Comparative genomics and transcriptomics depict ericoid mycorrhizal fungi as versatile saprotrophs and plant mutualists.</title>
        <authorList>
            <person name="Martino E."/>
            <person name="Morin E."/>
            <person name="Grelet G.A."/>
            <person name="Kuo A."/>
            <person name="Kohler A."/>
            <person name="Daghino S."/>
            <person name="Barry K.W."/>
            <person name="Cichocki N."/>
            <person name="Clum A."/>
            <person name="Dockter R.B."/>
            <person name="Hainaut M."/>
            <person name="Kuo R.C."/>
            <person name="LaButti K."/>
            <person name="Lindahl B.D."/>
            <person name="Lindquist E.A."/>
            <person name="Lipzen A."/>
            <person name="Khouja H.R."/>
            <person name="Magnuson J."/>
            <person name="Murat C."/>
            <person name="Ohm R.A."/>
            <person name="Singer S.W."/>
            <person name="Spatafora J.W."/>
            <person name="Wang M."/>
            <person name="Veneault-Fourrey C."/>
            <person name="Henrissat B."/>
            <person name="Grigoriev I.V."/>
            <person name="Martin F.M."/>
            <person name="Perotto S."/>
        </authorList>
    </citation>
    <scope>NUCLEOTIDE SEQUENCE [LARGE SCALE GENOMIC DNA]</scope>
    <source>
        <strain evidence="1 2">ATCC 22711</strain>
    </source>
</reference>
<accession>A0A2T3BB84</accession>
<dbReference type="GeneID" id="36571522"/>
<protein>
    <submittedName>
        <fullName evidence="1">Uncharacterized protein</fullName>
    </submittedName>
</protein>